<comment type="function">
    <text evidence="4">Catalyzes the transfer of a methyl group onto N-acetylserotonin, producing melatonin (N-acetyl-5-methoxytryptamine).</text>
</comment>
<dbReference type="PROSITE" id="PS51683">
    <property type="entry name" value="SAM_OMT_II"/>
    <property type="match status" value="1"/>
</dbReference>
<accession>A0A3S3NH46</accession>
<evidence type="ECO:0000256" key="2">
    <source>
        <dbReference type="ARBA" id="ARBA00022679"/>
    </source>
</evidence>
<dbReference type="STRING" id="1965070.A0A3S3NH46"/>
<organism evidence="9 12">
    <name type="scientific">Dinothrombium tinctorium</name>
    <dbReference type="NCBI Taxonomy" id="1965070"/>
    <lineage>
        <taxon>Eukaryota</taxon>
        <taxon>Metazoa</taxon>
        <taxon>Ecdysozoa</taxon>
        <taxon>Arthropoda</taxon>
        <taxon>Chelicerata</taxon>
        <taxon>Arachnida</taxon>
        <taxon>Acari</taxon>
        <taxon>Acariformes</taxon>
        <taxon>Trombidiformes</taxon>
        <taxon>Prostigmata</taxon>
        <taxon>Anystina</taxon>
        <taxon>Parasitengona</taxon>
        <taxon>Trombidioidea</taxon>
        <taxon>Trombidiidae</taxon>
        <taxon>Dinothrombium</taxon>
    </lineage>
</organism>
<keyword evidence="12" id="KW-1185">Reference proteome</keyword>
<dbReference type="EMBL" id="NCKU01015921">
    <property type="protein sequence ID" value="RWR99282.1"/>
    <property type="molecule type" value="Genomic_DNA"/>
</dbReference>
<dbReference type="OrthoDB" id="1606438at2759"/>
<dbReference type="Gene3D" id="3.40.50.150">
    <property type="entry name" value="Vaccinia Virus protein VP39"/>
    <property type="match status" value="1"/>
</dbReference>
<evidence type="ECO:0000256" key="6">
    <source>
        <dbReference type="ARBA" id="ARBA00040730"/>
    </source>
</evidence>
<dbReference type="EC" id="2.1.1.4" evidence="5"/>
<feature type="non-terminal residue" evidence="9">
    <location>
        <position position="1"/>
    </location>
</feature>
<dbReference type="Pfam" id="PF00891">
    <property type="entry name" value="Methyltransf_2"/>
    <property type="match status" value="1"/>
</dbReference>
<dbReference type="EMBL" id="NCKU01013817">
    <property type="protein sequence ID" value="RWR99728.1"/>
    <property type="molecule type" value="Genomic_DNA"/>
</dbReference>
<feature type="domain" description="O-methyltransferase C-terminal" evidence="8">
    <location>
        <begin position="8"/>
        <end position="209"/>
    </location>
</feature>
<dbReference type="Gene3D" id="1.10.287.1350">
    <property type="match status" value="1"/>
</dbReference>
<dbReference type="InterPro" id="IPR001077">
    <property type="entry name" value="COMT_C"/>
</dbReference>
<dbReference type="SUPFAM" id="SSF53335">
    <property type="entry name" value="S-adenosyl-L-methionine-dependent methyltransferases"/>
    <property type="match status" value="1"/>
</dbReference>
<evidence type="ECO:0000256" key="3">
    <source>
        <dbReference type="ARBA" id="ARBA00022691"/>
    </source>
</evidence>
<evidence type="ECO:0000256" key="4">
    <source>
        <dbReference type="ARBA" id="ARBA00037645"/>
    </source>
</evidence>
<keyword evidence="2 9" id="KW-0808">Transferase</keyword>
<dbReference type="Proteomes" id="UP000285301">
    <property type="component" value="Unassembled WGS sequence"/>
</dbReference>
<evidence type="ECO:0000313" key="10">
    <source>
        <dbReference type="EMBL" id="RWR99282.1"/>
    </source>
</evidence>
<evidence type="ECO:0000259" key="8">
    <source>
        <dbReference type="Pfam" id="PF00891"/>
    </source>
</evidence>
<dbReference type="AlphaFoldDB" id="A0A3S3NH46"/>
<dbReference type="PANTHER" id="PTHR43712">
    <property type="entry name" value="PUTATIVE (AFU_ORTHOLOGUE AFUA_4G14580)-RELATED"/>
    <property type="match status" value="1"/>
</dbReference>
<dbReference type="GO" id="GO:0032259">
    <property type="term" value="P:methylation"/>
    <property type="evidence" value="ECO:0007669"/>
    <property type="project" value="UniProtKB-KW"/>
</dbReference>
<dbReference type="PANTHER" id="PTHR43712:SF2">
    <property type="entry name" value="O-METHYLTRANSFERASE CICE"/>
    <property type="match status" value="1"/>
</dbReference>
<evidence type="ECO:0000313" key="12">
    <source>
        <dbReference type="Proteomes" id="UP000285301"/>
    </source>
</evidence>
<dbReference type="InterPro" id="IPR016461">
    <property type="entry name" value="COMT-like"/>
</dbReference>
<evidence type="ECO:0000256" key="1">
    <source>
        <dbReference type="ARBA" id="ARBA00022603"/>
    </source>
</evidence>
<keyword evidence="1 9" id="KW-0489">Methyltransferase</keyword>
<evidence type="ECO:0000313" key="11">
    <source>
        <dbReference type="EMBL" id="RWR99728.1"/>
    </source>
</evidence>
<evidence type="ECO:0000256" key="5">
    <source>
        <dbReference type="ARBA" id="ARBA00039116"/>
    </source>
</evidence>
<evidence type="ECO:0000256" key="7">
    <source>
        <dbReference type="ARBA" id="ARBA00043054"/>
    </source>
</evidence>
<proteinExistence type="predicted"/>
<dbReference type="GO" id="GO:0017096">
    <property type="term" value="F:acetylserotonin O-methyltransferase activity"/>
    <property type="evidence" value="ECO:0007669"/>
    <property type="project" value="UniProtKB-EC"/>
</dbReference>
<name>A0A3S3NH46_9ACAR</name>
<dbReference type="InterPro" id="IPR029063">
    <property type="entry name" value="SAM-dependent_MTases_sf"/>
</dbReference>
<keyword evidence="3" id="KW-0949">S-adenosyl-L-methionine</keyword>
<protein>
    <recommendedName>
        <fullName evidence="6">Acetylserotonin O-methyltransferase</fullName>
        <ecNumber evidence="5">2.1.1.4</ecNumber>
    </recommendedName>
    <alternativeName>
        <fullName evidence="7">Hydroxyindole O-methyltransferase</fullName>
    </alternativeName>
</protein>
<evidence type="ECO:0000313" key="9">
    <source>
        <dbReference type="EMBL" id="RWR99186.1"/>
    </source>
</evidence>
<comment type="caution">
    <text evidence="9">The sequence shown here is derived from an EMBL/GenBank/DDBJ whole genome shotgun (WGS) entry which is preliminary data.</text>
</comment>
<reference evidence="9" key="2">
    <citation type="submission" date="2018-11" db="EMBL/GenBank/DDBJ databases">
        <title>Trombidioid mite genomics.</title>
        <authorList>
            <person name="Dong X."/>
        </authorList>
    </citation>
    <scope>NUCLEOTIDE SEQUENCE</scope>
    <source>
        <strain evidence="9">UoL-WK</strain>
    </source>
</reference>
<gene>
    <name evidence="11" type="ORF">B4U79_16981</name>
    <name evidence="10" type="ORF">B4U79_17048</name>
    <name evidence="9" type="ORF">B4U79_17069</name>
</gene>
<reference evidence="9 12" key="1">
    <citation type="journal article" date="2018" name="Gigascience">
        <title>Genomes of trombidid mites reveal novel predicted allergens and laterally-transferred genes associated with secondary metabolism.</title>
        <authorList>
            <person name="Dong X."/>
            <person name="Chaisiri K."/>
            <person name="Xia D."/>
            <person name="Armstrong S.D."/>
            <person name="Fang Y."/>
            <person name="Donnelly M.J."/>
            <person name="Kadowaki T."/>
            <person name="McGarry J.W."/>
            <person name="Darby A.C."/>
            <person name="Makepeace B.L."/>
        </authorList>
    </citation>
    <scope>NUCLEOTIDE SEQUENCE [LARGE SCALE GENOMIC DNA]</scope>
    <source>
        <strain evidence="9">UoL-WK</strain>
    </source>
</reference>
<sequence>AEKHFDYTFRTGENAFTKLFGKNIFEYANDQDIGDVDIVAMAKIQKEYTNAIRSRLFQIYDFSKFRHIVDVGGGDGTFLIEILKNTPDHVNGTVFDQPNVVAKATEKIASQNLSERCNAVGGSFFEEVSVEGDCYILKFILNDWKDEKCVKIIRNISQRMKRDSKLLIVEIVDSEEGDSYAQMMDYFLWFGFGGGQRKLSHFKRLLNEANLDVVKSIQIGDLNFSIIETALQ</sequence>
<dbReference type="EMBL" id="NCKU01016515">
    <property type="protein sequence ID" value="RWR99186.1"/>
    <property type="molecule type" value="Genomic_DNA"/>
</dbReference>